<evidence type="ECO:0000256" key="6">
    <source>
        <dbReference type="ARBA" id="ARBA00022989"/>
    </source>
</evidence>
<feature type="transmembrane region" description="Helical" evidence="9">
    <location>
        <begin position="183"/>
        <end position="203"/>
    </location>
</feature>
<feature type="transmembrane region" description="Helical" evidence="9">
    <location>
        <begin position="64"/>
        <end position="86"/>
    </location>
</feature>
<evidence type="ECO:0000256" key="5">
    <source>
        <dbReference type="ARBA" id="ARBA00022692"/>
    </source>
</evidence>
<keyword evidence="12" id="KW-1185">Reference proteome</keyword>
<keyword evidence="6 9" id="KW-1133">Transmembrane helix</keyword>
<evidence type="ECO:0000256" key="9">
    <source>
        <dbReference type="SAM" id="Phobius"/>
    </source>
</evidence>
<feature type="compositionally biased region" description="Low complexity" evidence="8">
    <location>
        <begin position="535"/>
        <end position="556"/>
    </location>
</feature>
<reference evidence="11 12" key="1">
    <citation type="submission" date="2024-10" db="EMBL/GenBank/DDBJ databases">
        <title>The Natural Products Discovery Center: Release of the First 8490 Sequenced Strains for Exploring Actinobacteria Biosynthetic Diversity.</title>
        <authorList>
            <person name="Kalkreuter E."/>
            <person name="Kautsar S.A."/>
            <person name="Yang D."/>
            <person name="Bader C.D."/>
            <person name="Teijaro C.N."/>
            <person name="Fluegel L."/>
            <person name="Davis C.M."/>
            <person name="Simpson J.R."/>
            <person name="Lauterbach L."/>
            <person name="Steele A.D."/>
            <person name="Gui C."/>
            <person name="Meng S."/>
            <person name="Li G."/>
            <person name="Viehrig K."/>
            <person name="Ye F."/>
            <person name="Su P."/>
            <person name="Kiefer A.F."/>
            <person name="Nichols A."/>
            <person name="Cepeda A.J."/>
            <person name="Yan W."/>
            <person name="Fan B."/>
            <person name="Jiang Y."/>
            <person name="Adhikari A."/>
            <person name="Zheng C.-J."/>
            <person name="Schuster L."/>
            <person name="Cowan T.M."/>
            <person name="Smanski M.J."/>
            <person name="Chevrette M.G."/>
            <person name="De Carvalho L.P.S."/>
            <person name="Shen B."/>
        </authorList>
    </citation>
    <scope>NUCLEOTIDE SEQUENCE [LARGE SCALE GENOMIC DNA]</scope>
    <source>
        <strain evidence="11 12">NPDC005497</strain>
    </source>
</reference>
<evidence type="ECO:0000256" key="2">
    <source>
        <dbReference type="ARBA" id="ARBA00022475"/>
    </source>
</evidence>
<comment type="caution">
    <text evidence="11">The sequence shown here is derived from an EMBL/GenBank/DDBJ whole genome shotgun (WGS) entry which is preliminary data.</text>
</comment>
<dbReference type="InterPro" id="IPR050297">
    <property type="entry name" value="LipidA_mod_glycosyltrf_83"/>
</dbReference>
<dbReference type="RefSeq" id="WP_362229975.1">
    <property type="nucleotide sequence ID" value="NZ_JBEXVS010000044.1"/>
</dbReference>
<protein>
    <submittedName>
        <fullName evidence="11">Glycosyltransferase family 39 protein</fullName>
        <ecNumber evidence="11">2.4.-.-</ecNumber>
    </submittedName>
</protein>
<organism evidence="11 12">
    <name type="scientific">Streptomyces tibetensis</name>
    <dbReference type="NCBI Taxonomy" id="2382123"/>
    <lineage>
        <taxon>Bacteria</taxon>
        <taxon>Bacillati</taxon>
        <taxon>Actinomycetota</taxon>
        <taxon>Actinomycetes</taxon>
        <taxon>Kitasatosporales</taxon>
        <taxon>Streptomycetaceae</taxon>
        <taxon>Streptomyces</taxon>
    </lineage>
</organism>
<dbReference type="Proteomes" id="UP001601422">
    <property type="component" value="Unassembled WGS sequence"/>
</dbReference>
<evidence type="ECO:0000256" key="4">
    <source>
        <dbReference type="ARBA" id="ARBA00022679"/>
    </source>
</evidence>
<gene>
    <name evidence="11" type="ORF">ACFYQT_12990</name>
</gene>
<feature type="transmembrane region" description="Helical" evidence="9">
    <location>
        <begin position="223"/>
        <end position="245"/>
    </location>
</feature>
<proteinExistence type="predicted"/>
<dbReference type="EC" id="2.4.-.-" evidence="11"/>
<evidence type="ECO:0000259" key="10">
    <source>
        <dbReference type="Pfam" id="PF13231"/>
    </source>
</evidence>
<keyword evidence="2" id="KW-1003">Cell membrane</keyword>
<evidence type="ECO:0000256" key="1">
    <source>
        <dbReference type="ARBA" id="ARBA00004651"/>
    </source>
</evidence>
<feature type="compositionally biased region" description="Basic residues" evidence="8">
    <location>
        <begin position="557"/>
        <end position="569"/>
    </location>
</feature>
<keyword evidence="3 11" id="KW-0328">Glycosyltransferase</keyword>
<feature type="region of interest" description="Disordered" evidence="8">
    <location>
        <begin position="529"/>
        <end position="569"/>
    </location>
</feature>
<sequence length="569" mass="61408">MAVMLAIGLWGLDRGGMWGDESVTFQVAQRTVPQIWRLLHDVDAVHGLYYLFMHAVLTVHPDEVVLRLPAVCAATVTAGLVAALGVRLAGPRAGLGAGVLYAITPMTGHYAQEGRSYALVAGGVAGATLLLLRAVEGAGARAWWGYGTAVALTCALHELAVPVLGAHALTLALLRVPRRVWSCWGRAAGAVALLLLPLVWVSQGQAGQVAWLVPPGWDRVERLARNFTPGPAGPVFWGALLLMAVGLRERRTAAVAVPLLLVPPGILMTVSQVRPLYHDRYVLYSLAGASLLVAAGAGRVGRALGRAGCNGPRVLVGKRWVGFGGRRVLVGGRPEGFGGRRVLLGGRPVWFDGRRVRFHGRRLRFGGRRMRVVVGVTGVLALTGTFLVQLPVYRKDRSAAHRPDNLAVVSALAVRRMRPGDPVLFLPSVGRLAALAYPMGFRRTRDIALRESAPRSGTLWGREATPGELRRRLASVDRVWVVAEAHVLNPRWSPADPVERTKLAVLRKEFTVREEHTRDGVVLRLHVRRQPGDEPGVPAGIPPGAATTARSPASRPAARRAPRPRRVRW</sequence>
<dbReference type="InterPro" id="IPR038731">
    <property type="entry name" value="RgtA/B/C-like"/>
</dbReference>
<feature type="transmembrane region" description="Helical" evidence="9">
    <location>
        <begin position="117"/>
        <end position="135"/>
    </location>
</feature>
<feature type="transmembrane region" description="Helical" evidence="9">
    <location>
        <begin position="281"/>
        <end position="298"/>
    </location>
</feature>
<dbReference type="Pfam" id="PF13231">
    <property type="entry name" value="PMT_2"/>
    <property type="match status" value="1"/>
</dbReference>
<dbReference type="GO" id="GO:0016757">
    <property type="term" value="F:glycosyltransferase activity"/>
    <property type="evidence" value="ECO:0007669"/>
    <property type="project" value="UniProtKB-KW"/>
</dbReference>
<evidence type="ECO:0000256" key="8">
    <source>
        <dbReference type="SAM" id="MobiDB-lite"/>
    </source>
</evidence>
<feature type="domain" description="Glycosyltransferase RgtA/B/C/D-like" evidence="10">
    <location>
        <begin position="59"/>
        <end position="200"/>
    </location>
</feature>
<dbReference type="PANTHER" id="PTHR33908:SF3">
    <property type="entry name" value="UNDECAPRENYL PHOSPHATE-ALPHA-4-AMINO-4-DEOXY-L-ARABINOSE ARABINOSYL TRANSFERASE"/>
    <property type="match status" value="1"/>
</dbReference>
<comment type="subcellular location">
    <subcellularLocation>
        <location evidence="1">Cell membrane</location>
        <topology evidence="1">Multi-pass membrane protein</topology>
    </subcellularLocation>
</comment>
<dbReference type="EMBL" id="JBIAJP010000002">
    <property type="protein sequence ID" value="MFF0004337.1"/>
    <property type="molecule type" value="Genomic_DNA"/>
</dbReference>
<keyword evidence="5 9" id="KW-0812">Transmembrane</keyword>
<evidence type="ECO:0000313" key="12">
    <source>
        <dbReference type="Proteomes" id="UP001601422"/>
    </source>
</evidence>
<feature type="transmembrane region" description="Helical" evidence="9">
    <location>
        <begin position="372"/>
        <end position="393"/>
    </location>
</feature>
<evidence type="ECO:0000256" key="7">
    <source>
        <dbReference type="ARBA" id="ARBA00023136"/>
    </source>
</evidence>
<feature type="transmembrane region" description="Helical" evidence="9">
    <location>
        <begin position="252"/>
        <end position="269"/>
    </location>
</feature>
<evidence type="ECO:0000313" key="11">
    <source>
        <dbReference type="EMBL" id="MFF0004337.1"/>
    </source>
</evidence>
<dbReference type="PANTHER" id="PTHR33908">
    <property type="entry name" value="MANNOSYLTRANSFERASE YKCB-RELATED"/>
    <property type="match status" value="1"/>
</dbReference>
<keyword evidence="7 9" id="KW-0472">Membrane</keyword>
<evidence type="ECO:0000256" key="3">
    <source>
        <dbReference type="ARBA" id="ARBA00022676"/>
    </source>
</evidence>
<keyword evidence="4 11" id="KW-0808">Transferase</keyword>
<name>A0ABW6MVB0_9ACTN</name>
<accession>A0ABW6MVB0</accession>